<dbReference type="RefSeq" id="WP_188814081.1">
    <property type="nucleotide sequence ID" value="NZ_BMHT01000003.1"/>
</dbReference>
<comment type="caution">
    <text evidence="9">The sequence shown here is derived from an EMBL/GenBank/DDBJ whole genome shotgun (WGS) entry which is preliminary data.</text>
</comment>
<name>A0ABQ1U7N0_9BACT</name>
<proteinExistence type="predicted"/>
<dbReference type="InterPro" id="IPR036909">
    <property type="entry name" value="Cyt_c-like_dom_sf"/>
</dbReference>
<evidence type="ECO:0000259" key="8">
    <source>
        <dbReference type="PROSITE" id="PS51007"/>
    </source>
</evidence>
<evidence type="ECO:0000256" key="6">
    <source>
        <dbReference type="PROSITE-ProRule" id="PRU00433"/>
    </source>
</evidence>
<dbReference type="InterPro" id="IPR002324">
    <property type="entry name" value="Cyt_c_ID"/>
</dbReference>
<dbReference type="Pfam" id="PF00034">
    <property type="entry name" value="Cytochrom_C"/>
    <property type="match status" value="1"/>
</dbReference>
<evidence type="ECO:0000313" key="10">
    <source>
        <dbReference type="Proteomes" id="UP000632273"/>
    </source>
</evidence>
<feature type="chain" id="PRO_5046690201" description="Cytochrome c domain-containing protein" evidence="7">
    <location>
        <begin position="20"/>
        <end position="154"/>
    </location>
</feature>
<dbReference type="SUPFAM" id="SSF46626">
    <property type="entry name" value="Cytochrome c"/>
    <property type="match status" value="1"/>
</dbReference>
<gene>
    <name evidence="9" type="ORF">GCM10011383_22580</name>
</gene>
<feature type="signal peptide" evidence="7">
    <location>
        <begin position="1"/>
        <end position="19"/>
    </location>
</feature>
<evidence type="ECO:0000313" key="9">
    <source>
        <dbReference type="EMBL" id="GGF10845.1"/>
    </source>
</evidence>
<dbReference type="PROSITE" id="PS51257">
    <property type="entry name" value="PROKAR_LIPOPROTEIN"/>
    <property type="match status" value="1"/>
</dbReference>
<dbReference type="Proteomes" id="UP000632273">
    <property type="component" value="Unassembled WGS sequence"/>
</dbReference>
<keyword evidence="3 6" id="KW-0479">Metal-binding</keyword>
<evidence type="ECO:0000256" key="3">
    <source>
        <dbReference type="ARBA" id="ARBA00022723"/>
    </source>
</evidence>
<dbReference type="PRINTS" id="PR00606">
    <property type="entry name" value="CYTCHROMECID"/>
</dbReference>
<organism evidence="9 10">
    <name type="scientific">Hymenobacter cavernae</name>
    <dbReference type="NCBI Taxonomy" id="2044852"/>
    <lineage>
        <taxon>Bacteria</taxon>
        <taxon>Pseudomonadati</taxon>
        <taxon>Bacteroidota</taxon>
        <taxon>Cytophagia</taxon>
        <taxon>Cytophagales</taxon>
        <taxon>Hymenobacteraceae</taxon>
        <taxon>Hymenobacter</taxon>
    </lineage>
</organism>
<accession>A0ABQ1U7N0</accession>
<keyword evidence="10" id="KW-1185">Reference proteome</keyword>
<dbReference type="InterPro" id="IPR009056">
    <property type="entry name" value="Cyt_c-like_dom"/>
</dbReference>
<keyword evidence="1" id="KW-0813">Transport</keyword>
<dbReference type="PROSITE" id="PS51007">
    <property type="entry name" value="CYTC"/>
    <property type="match status" value="1"/>
</dbReference>
<evidence type="ECO:0000256" key="2">
    <source>
        <dbReference type="ARBA" id="ARBA00022617"/>
    </source>
</evidence>
<evidence type="ECO:0000256" key="7">
    <source>
        <dbReference type="SAM" id="SignalP"/>
    </source>
</evidence>
<feature type="domain" description="Cytochrome c" evidence="8">
    <location>
        <begin position="69"/>
        <end position="154"/>
    </location>
</feature>
<keyword evidence="2 6" id="KW-0349">Heme</keyword>
<keyword evidence="5 6" id="KW-0408">Iron</keyword>
<reference evidence="10" key="1">
    <citation type="journal article" date="2019" name="Int. J. Syst. Evol. Microbiol.">
        <title>The Global Catalogue of Microorganisms (GCM) 10K type strain sequencing project: providing services to taxonomists for standard genome sequencing and annotation.</title>
        <authorList>
            <consortium name="The Broad Institute Genomics Platform"/>
            <consortium name="The Broad Institute Genome Sequencing Center for Infectious Disease"/>
            <person name="Wu L."/>
            <person name="Ma J."/>
        </authorList>
    </citation>
    <scope>NUCLEOTIDE SEQUENCE [LARGE SCALE GENOMIC DNA]</scope>
    <source>
        <strain evidence="10">CGMCC 1.15197</strain>
    </source>
</reference>
<evidence type="ECO:0000256" key="4">
    <source>
        <dbReference type="ARBA" id="ARBA00022982"/>
    </source>
</evidence>
<evidence type="ECO:0000256" key="1">
    <source>
        <dbReference type="ARBA" id="ARBA00022448"/>
    </source>
</evidence>
<protein>
    <recommendedName>
        <fullName evidence="8">Cytochrome c domain-containing protein</fullName>
    </recommendedName>
</protein>
<dbReference type="EMBL" id="BMHT01000003">
    <property type="protein sequence ID" value="GGF10845.1"/>
    <property type="molecule type" value="Genomic_DNA"/>
</dbReference>
<keyword evidence="7" id="KW-0732">Signal</keyword>
<dbReference type="Gene3D" id="1.10.760.10">
    <property type="entry name" value="Cytochrome c-like domain"/>
    <property type="match status" value="1"/>
</dbReference>
<evidence type="ECO:0000256" key="5">
    <source>
        <dbReference type="ARBA" id="ARBA00023004"/>
    </source>
</evidence>
<keyword evidence="4" id="KW-0249">Electron transport</keyword>
<sequence>MIFKQKAILFLGLCATAVACTSESQKQAERAALNERSSDSTSAANLTAVAHQPQIDTSANDIGTDKSGGLLAKGVKLINASDCTSCHKEKELLVGPAYKDVAKRYTSTDANITALATKIIKGGQGNWGQVPMTPHPDLSVEDAKEMVKYILTVK</sequence>